<evidence type="ECO:0000313" key="4">
    <source>
        <dbReference type="Proteomes" id="UP000661077"/>
    </source>
</evidence>
<dbReference type="InterPro" id="IPR052339">
    <property type="entry name" value="Fe-S_Maturation_MIP18"/>
</dbReference>
<dbReference type="PANTHER" id="PTHR42831">
    <property type="entry name" value="FE-S PROTEIN MATURATION AUXILIARY FACTOR YITW"/>
    <property type="match status" value="1"/>
</dbReference>
<gene>
    <name evidence="3" type="primary">paaJ</name>
    <name evidence="3" type="ORF">JM946_11315</name>
</gene>
<dbReference type="SUPFAM" id="SSF117916">
    <property type="entry name" value="Fe-S cluster assembly (FSCA) domain-like"/>
    <property type="match status" value="1"/>
</dbReference>
<evidence type="ECO:0000259" key="1">
    <source>
        <dbReference type="Pfam" id="PF01883"/>
    </source>
</evidence>
<protein>
    <submittedName>
        <fullName evidence="3">Phenylacetate-CoA oxygenase subunit PaaJ</fullName>
    </submittedName>
</protein>
<dbReference type="Pfam" id="PF23451">
    <property type="entry name" value="Zn_ribbon_PaaD"/>
    <property type="match status" value="1"/>
</dbReference>
<sequence>MERAVWRILADVPDPEIPVLSVVELGIIRHVRIAEGRVTVGVSPTYTGCPATEVIARSIEARLQAEGYENSKVEPVLSPPWTSDWLTESARIKLEEYGIAPPAHAVSNPKHLFREPKVACPRCSSMQTAKVSEFASTPCKALYRCSSCLEPFEYFKCI</sequence>
<organism evidence="3 4">
    <name type="scientific">Steroidobacter gossypii</name>
    <dbReference type="NCBI Taxonomy" id="2805490"/>
    <lineage>
        <taxon>Bacteria</taxon>
        <taxon>Pseudomonadati</taxon>
        <taxon>Pseudomonadota</taxon>
        <taxon>Gammaproteobacteria</taxon>
        <taxon>Steroidobacterales</taxon>
        <taxon>Steroidobacteraceae</taxon>
        <taxon>Steroidobacter</taxon>
    </lineage>
</organism>
<evidence type="ECO:0000313" key="3">
    <source>
        <dbReference type="EMBL" id="MBM0105344.1"/>
    </source>
</evidence>
<dbReference type="InterPro" id="IPR011883">
    <property type="entry name" value="PaaD-like"/>
</dbReference>
<dbReference type="InterPro" id="IPR002744">
    <property type="entry name" value="MIP18-like"/>
</dbReference>
<dbReference type="Gene3D" id="3.30.300.130">
    <property type="entry name" value="Fe-S cluster assembly (FSCA)"/>
    <property type="match status" value="1"/>
</dbReference>
<dbReference type="Proteomes" id="UP000661077">
    <property type="component" value="Unassembled WGS sequence"/>
</dbReference>
<name>A0ABS1WWK0_9GAMM</name>
<proteinExistence type="predicted"/>
<dbReference type="Pfam" id="PF01883">
    <property type="entry name" value="FeS_assembly_P"/>
    <property type="match status" value="1"/>
</dbReference>
<dbReference type="InterPro" id="IPR056572">
    <property type="entry name" value="Zn_ribbon_PaaD"/>
</dbReference>
<dbReference type="EMBL" id="JAEVLS010000002">
    <property type="protein sequence ID" value="MBM0105344.1"/>
    <property type="molecule type" value="Genomic_DNA"/>
</dbReference>
<feature type="domain" description="PaaD zinc beta ribbon" evidence="2">
    <location>
        <begin position="111"/>
        <end position="156"/>
    </location>
</feature>
<keyword evidence="4" id="KW-1185">Reference proteome</keyword>
<comment type="caution">
    <text evidence="3">The sequence shown here is derived from an EMBL/GenBank/DDBJ whole genome shotgun (WGS) entry which is preliminary data.</text>
</comment>
<feature type="domain" description="MIP18 family-like" evidence="1">
    <location>
        <begin position="3"/>
        <end position="65"/>
    </location>
</feature>
<evidence type="ECO:0000259" key="2">
    <source>
        <dbReference type="Pfam" id="PF23451"/>
    </source>
</evidence>
<reference evidence="3 4" key="1">
    <citation type="journal article" date="2021" name="Int. J. Syst. Evol. Microbiol.">
        <title>Steroidobacter gossypii sp. nov., isolated from soil of cotton cropping field.</title>
        <authorList>
            <person name="Huang R."/>
            <person name="Yang S."/>
            <person name="Zhen C."/>
            <person name="Liu W."/>
        </authorList>
    </citation>
    <scope>NUCLEOTIDE SEQUENCE [LARGE SCALE GENOMIC DNA]</scope>
    <source>
        <strain evidence="3 4">S1-65</strain>
    </source>
</reference>
<accession>A0ABS1WWK0</accession>
<dbReference type="InterPro" id="IPR034904">
    <property type="entry name" value="FSCA_dom_sf"/>
</dbReference>
<dbReference type="PANTHER" id="PTHR42831:SF3">
    <property type="entry name" value="1,2-PHENYLACETYL-COA EPOXIDASE, SUBUNIT D-RELATED"/>
    <property type="match status" value="1"/>
</dbReference>
<dbReference type="NCBIfam" id="TIGR02159">
    <property type="entry name" value="PA_CoA_Oxy4"/>
    <property type="match status" value="1"/>
</dbReference>